<dbReference type="Proteomes" id="UP000294530">
    <property type="component" value="Unassembled WGS sequence"/>
</dbReference>
<evidence type="ECO:0000313" key="2">
    <source>
        <dbReference type="Proteomes" id="UP000294530"/>
    </source>
</evidence>
<evidence type="ECO:0000313" key="1">
    <source>
        <dbReference type="EMBL" id="TDH72041.1"/>
    </source>
</evidence>
<dbReference type="RefSeq" id="XP_067821540.1">
    <property type="nucleotide sequence ID" value="XM_067958217.1"/>
</dbReference>
<organism evidence="1 2">
    <name type="scientific">Bremia lactucae</name>
    <name type="common">Lettuce downy mildew</name>
    <dbReference type="NCBI Taxonomy" id="4779"/>
    <lineage>
        <taxon>Eukaryota</taxon>
        <taxon>Sar</taxon>
        <taxon>Stramenopiles</taxon>
        <taxon>Oomycota</taxon>
        <taxon>Peronosporomycetes</taxon>
        <taxon>Peronosporales</taxon>
        <taxon>Peronosporaceae</taxon>
        <taxon>Bremia</taxon>
    </lineage>
</organism>
<dbReference type="GeneID" id="94343888"/>
<keyword evidence="2" id="KW-1185">Reference proteome</keyword>
<protein>
    <submittedName>
        <fullName evidence="1">Uncharacterized protein</fullName>
    </submittedName>
</protein>
<dbReference type="KEGG" id="blac:94343888"/>
<dbReference type="EMBL" id="SHOA02000037">
    <property type="protein sequence ID" value="TDH72041.1"/>
    <property type="molecule type" value="Genomic_DNA"/>
</dbReference>
<dbReference type="AlphaFoldDB" id="A0A976NY07"/>
<accession>A0A976NY07</accession>
<sequence>MDGSTSYMQMYFAMVHRSDEDVIAYLYRLDNVARKASVDYLSGEEEAMTHVDRFHLGWRRRPSQCWKASKTTLKNIERNEEEYQNRLDNDKLRIKSDGCKGLAAVTSRDIGLVDDQSDNSDDDSDDDIYGRSSRRAKNNVYYARGRRSW</sequence>
<comment type="caution">
    <text evidence="1">The sequence shown here is derived from an EMBL/GenBank/DDBJ whole genome shotgun (WGS) entry which is preliminary data.</text>
</comment>
<name>A0A976NY07_BRELC</name>
<gene>
    <name evidence="1" type="ORF">CCR75_000109</name>
</gene>
<proteinExistence type="predicted"/>
<reference evidence="1 2" key="1">
    <citation type="journal article" date="2021" name="Genome Biol.">
        <title>AFLAP: assembly-free linkage analysis pipeline using k-mers from genome sequencing data.</title>
        <authorList>
            <person name="Fletcher K."/>
            <person name="Zhang L."/>
            <person name="Gil J."/>
            <person name="Han R."/>
            <person name="Cavanaugh K."/>
            <person name="Michelmore R."/>
        </authorList>
    </citation>
    <scope>NUCLEOTIDE SEQUENCE [LARGE SCALE GENOMIC DNA]</scope>
    <source>
        <strain evidence="1 2">SF5</strain>
    </source>
</reference>